<dbReference type="Proteomes" id="UP000257109">
    <property type="component" value="Unassembled WGS sequence"/>
</dbReference>
<sequence length="64" mass="7639">MSLEILLEIIQFLWNQSLKTLIVVATTLNKFLLQFENTTEELSNATRKVRDEIYMLDFYRITIL</sequence>
<dbReference type="OrthoDB" id="1597802at2759"/>
<organism evidence="1 2">
    <name type="scientific">Mucuna pruriens</name>
    <name type="common">Velvet bean</name>
    <name type="synonym">Dolichos pruriens</name>
    <dbReference type="NCBI Taxonomy" id="157652"/>
    <lineage>
        <taxon>Eukaryota</taxon>
        <taxon>Viridiplantae</taxon>
        <taxon>Streptophyta</taxon>
        <taxon>Embryophyta</taxon>
        <taxon>Tracheophyta</taxon>
        <taxon>Spermatophyta</taxon>
        <taxon>Magnoliopsida</taxon>
        <taxon>eudicotyledons</taxon>
        <taxon>Gunneridae</taxon>
        <taxon>Pentapetalae</taxon>
        <taxon>rosids</taxon>
        <taxon>fabids</taxon>
        <taxon>Fabales</taxon>
        <taxon>Fabaceae</taxon>
        <taxon>Papilionoideae</taxon>
        <taxon>50 kb inversion clade</taxon>
        <taxon>NPAAA clade</taxon>
        <taxon>indigoferoid/millettioid clade</taxon>
        <taxon>Phaseoleae</taxon>
        <taxon>Mucuna</taxon>
    </lineage>
</organism>
<dbReference type="EMBL" id="QJKJ01005824">
    <property type="protein sequence ID" value="RDX88851.1"/>
    <property type="molecule type" value="Genomic_DNA"/>
</dbReference>
<keyword evidence="2" id="KW-1185">Reference proteome</keyword>
<comment type="caution">
    <text evidence="1">The sequence shown here is derived from an EMBL/GenBank/DDBJ whole genome shotgun (WGS) entry which is preliminary data.</text>
</comment>
<accession>A0A371GE91</accession>
<protein>
    <submittedName>
        <fullName evidence="1">Uncharacterized protein</fullName>
    </submittedName>
</protein>
<feature type="non-terminal residue" evidence="1">
    <location>
        <position position="1"/>
    </location>
</feature>
<reference evidence="1" key="1">
    <citation type="submission" date="2018-05" db="EMBL/GenBank/DDBJ databases">
        <title>Draft genome of Mucuna pruriens seed.</title>
        <authorList>
            <person name="Nnadi N.E."/>
            <person name="Vos R."/>
            <person name="Hasami M.H."/>
            <person name="Devisetty U.K."/>
            <person name="Aguiy J.C."/>
        </authorList>
    </citation>
    <scope>NUCLEOTIDE SEQUENCE [LARGE SCALE GENOMIC DNA]</scope>
    <source>
        <strain evidence="1">JCA_2017</strain>
    </source>
</reference>
<name>A0A371GE91_MUCPR</name>
<evidence type="ECO:0000313" key="1">
    <source>
        <dbReference type="EMBL" id="RDX88851.1"/>
    </source>
</evidence>
<gene>
    <name evidence="1" type="ORF">CR513_29498</name>
</gene>
<proteinExistence type="predicted"/>
<evidence type="ECO:0000313" key="2">
    <source>
        <dbReference type="Proteomes" id="UP000257109"/>
    </source>
</evidence>
<dbReference type="AlphaFoldDB" id="A0A371GE91"/>